<proteinExistence type="inferred from homology"/>
<keyword evidence="4" id="KW-0106">Calcium</keyword>
<evidence type="ECO:0000259" key="7">
    <source>
        <dbReference type="Pfam" id="PF09092"/>
    </source>
</evidence>
<dbReference type="NCBIfam" id="TIGR04183">
    <property type="entry name" value="Por_Secre_tail"/>
    <property type="match status" value="1"/>
</dbReference>
<evidence type="ECO:0000259" key="6">
    <source>
        <dbReference type="Pfam" id="PF02278"/>
    </source>
</evidence>
<dbReference type="InterPro" id="IPR026444">
    <property type="entry name" value="Secre_tail"/>
</dbReference>
<feature type="domain" description="Lyase catalytic" evidence="8">
    <location>
        <begin position="237"/>
        <end position="538"/>
    </location>
</feature>
<feature type="domain" description="Secretion system C-terminal sorting" evidence="9">
    <location>
        <begin position="1355"/>
        <end position="1430"/>
    </location>
</feature>
<evidence type="ECO:0000259" key="8">
    <source>
        <dbReference type="Pfam" id="PF09093"/>
    </source>
</evidence>
<dbReference type="InterPro" id="IPR015177">
    <property type="entry name" value="Lyase_catalyt"/>
</dbReference>
<comment type="similarity">
    <text evidence="2">Belongs to the polysaccharide lyase 8 family.</text>
</comment>
<dbReference type="Proteomes" id="UP001597118">
    <property type="component" value="Unassembled WGS sequence"/>
</dbReference>
<dbReference type="EMBL" id="JBHUDG010000043">
    <property type="protein sequence ID" value="MFD1631190.1"/>
    <property type="molecule type" value="Genomic_DNA"/>
</dbReference>
<dbReference type="Pfam" id="PF18962">
    <property type="entry name" value="Por_Secre_tail"/>
    <property type="match status" value="1"/>
</dbReference>
<evidence type="ECO:0000256" key="5">
    <source>
        <dbReference type="ARBA" id="ARBA00023239"/>
    </source>
</evidence>
<name>A0ABW4IG75_9SPHI</name>
<dbReference type="GO" id="GO:0016829">
    <property type="term" value="F:lyase activity"/>
    <property type="evidence" value="ECO:0007669"/>
    <property type="project" value="UniProtKB-KW"/>
</dbReference>
<dbReference type="Gene3D" id="2.60.40.10">
    <property type="entry name" value="Immunoglobulins"/>
    <property type="match status" value="1"/>
</dbReference>
<protein>
    <submittedName>
        <fullName evidence="10">Polysaccharide lyase family 8 super-sandwich domain-containing protein</fullName>
    </submittedName>
</protein>
<dbReference type="Gene3D" id="1.50.10.100">
    <property type="entry name" value="Chondroitin AC/alginate lyase"/>
    <property type="match status" value="1"/>
</dbReference>
<evidence type="ECO:0000313" key="11">
    <source>
        <dbReference type="Proteomes" id="UP001597118"/>
    </source>
</evidence>
<dbReference type="InterPro" id="IPR014718">
    <property type="entry name" value="GH-type_carb-bd"/>
</dbReference>
<keyword evidence="11" id="KW-1185">Reference proteome</keyword>
<evidence type="ECO:0000256" key="1">
    <source>
        <dbReference type="ARBA" id="ARBA00001913"/>
    </source>
</evidence>
<dbReference type="PANTHER" id="PTHR37322">
    <property type="match status" value="1"/>
</dbReference>
<comment type="caution">
    <text evidence="10">The sequence shown here is derived from an EMBL/GenBank/DDBJ whole genome shotgun (WGS) entry which is preliminary data.</text>
</comment>
<dbReference type="Pfam" id="PF02278">
    <property type="entry name" value="Lyase_8"/>
    <property type="match status" value="1"/>
</dbReference>
<dbReference type="SUPFAM" id="SSF49785">
    <property type="entry name" value="Galactose-binding domain-like"/>
    <property type="match status" value="1"/>
</dbReference>
<dbReference type="SUPFAM" id="SSF48230">
    <property type="entry name" value="Chondroitin AC/alginate lyase"/>
    <property type="match status" value="1"/>
</dbReference>
<comment type="cofactor">
    <cofactor evidence="1">
        <name>Ca(2+)</name>
        <dbReference type="ChEBI" id="CHEBI:29108"/>
    </cofactor>
</comment>
<reference evidence="11" key="1">
    <citation type="journal article" date="2019" name="Int. J. Syst. Evol. Microbiol.">
        <title>The Global Catalogue of Microorganisms (GCM) 10K type strain sequencing project: providing services to taxonomists for standard genome sequencing and annotation.</title>
        <authorList>
            <consortium name="The Broad Institute Genomics Platform"/>
            <consortium name="The Broad Institute Genome Sequencing Center for Infectious Disease"/>
            <person name="Wu L."/>
            <person name="Ma J."/>
        </authorList>
    </citation>
    <scope>NUCLEOTIDE SEQUENCE [LARGE SCALE GENOMIC DNA]</scope>
    <source>
        <strain evidence="11">CCUG 53762</strain>
    </source>
</reference>
<dbReference type="InterPro" id="IPR039174">
    <property type="entry name" value="Chondroitin_ABC_lyase"/>
</dbReference>
<dbReference type="SUPFAM" id="SSF74650">
    <property type="entry name" value="Galactose mutarotase-like"/>
    <property type="match status" value="1"/>
</dbReference>
<evidence type="ECO:0000313" key="10">
    <source>
        <dbReference type="EMBL" id="MFD1631190.1"/>
    </source>
</evidence>
<dbReference type="Gene3D" id="2.60.220.10">
    <property type="entry name" value="Polysaccharide lyase family 8-like, C-terminal"/>
    <property type="match status" value="1"/>
</dbReference>
<sequence length="1432" mass="157896">MRPTTILTFLLICLHLVSYAQQRYVNFNGAIPSNWSTNSTTPLSLNNEHYKDGTQSLQWTAAKGDLLKAINLAIPQTEVASTSTGSAQIFIYSTEVSQDTLLFQFFDNDGTKRREGRMLLNFKGWREYHRSYYYDYNNGNTLTPFPLNQCIITYKPQSAGSIRPIYLDAVKFIGDSEIRTPGPHMTLDYHHFKKNVVNSQYPNAFESWKNTPDISITPPNEDEFTGLQITRSRFQTPVGTVSSANLKTAKDYVTYSAILRNPDNSLRGRGLLNLHDPDTLALMSTYCGYLAKAYINNNDNDAGNKLLLFTEYLIDQGLAEGGRNTLRTNYYNAARDFPLGFIDALKTGIYPQNLRNEVIKMLKWSHQFNIIYETDFLAGYNVDFLNLKSKTLFDIALLQPDEAAVRDIKCIKRFMERNTIPALGARDGMKPDGVGYHHQSHHVSYMTAWGVWIDLVQKLTGTVFRINQTAYNNMSLGIKSLFLATSKGTVFSQAESGRTPFQSSVPVSLTNFRKLVEIGGDIKGTSADPNMAAFYNYITGTNTFSVTETSFDGFYSFNYGAMAVHRKKNWTAVIRGFTNKIFGSEIYVEDNRWGRYQSYGSLEFLYSGSLAASGYINLGNGWDWNVMPGTTTVHFPDFTGLRPSQATATEFQTGTFAGGLSLGDNGVFGMDFSQNAQSNYTTSNLKFKKSVFAFDDFLVCLGSNISTSNSLGNVATNLFQAITTNSNPAIYINSVTPFTGTYNSSLSTEASGIWILNSQKTGYYIPKGNGGVSIYRGSQSTPVESSNEVNQTASANASKAWINHGTQPNNGNYQFVAVPDITPSNMQNMVSKFEDGSLYKVLMQTDAVHAVSYLPKKLTAYVFFKAQTDVNIGFVKSISNKALVGIRQGLNTTTHTDSLIVTINCPDLNTQDKSSFDYYWLARPTTVTLTLNGDWSIAENPSLASIDTQNGLVTATFVLENGFSQTIKLTRLATSDSPGEWVGQSNDFNYDLGTQTGTQGNSLTTPGYSISHSASPGFLPYPTQGYARTGIGSSGNARFDLLNTETPAALKMTASSAGAVGKFSLYETESSPVTALFFKMSFNNSPNNGVWTLAIGNHAGGSTLFNNGTGILTAIQEELFTSLNWTIGSGNTISLANRTKSGSTITNTAIPNASFVKGGTYQVELYCNNSANTQKYIRNTQEYSSPTRSFDIWVDGIRLGNFASAELTSDKPLNALLFTGNNNSLPIGNSAELTLSNIALRYIKPDVLPLQVTSFTARKHEEAVMLNWKTVAEKNVDFFRIYRSTDTQKYLTIGIPTAKGNTNEETIYSFIDNNLPNYFSNIYYKIEAVDKDGTVSYSSNIIAINFPDIEKGVKLFPNPASEKIELTLSSTNTEQAQITINGIDGKLYHSTSYMLAPGVNTFLLNISNLPAGTYLVNINSPSTKVKHLFIKI</sequence>
<dbReference type="InterPro" id="IPR011013">
    <property type="entry name" value="Gal_mutarotase_sf_dom"/>
</dbReference>
<dbReference type="InterPro" id="IPR008929">
    <property type="entry name" value="Chondroitin_lyas"/>
</dbReference>
<organism evidence="10 11">
    <name type="scientific">Pseudopedobacter beijingensis</name>
    <dbReference type="NCBI Taxonomy" id="1207056"/>
    <lineage>
        <taxon>Bacteria</taxon>
        <taxon>Pseudomonadati</taxon>
        <taxon>Bacteroidota</taxon>
        <taxon>Sphingobacteriia</taxon>
        <taxon>Sphingobacteriales</taxon>
        <taxon>Sphingobacteriaceae</taxon>
        <taxon>Pseudopedobacter</taxon>
    </lineage>
</organism>
<dbReference type="PANTHER" id="PTHR37322:SF3">
    <property type="entry name" value="CHONDROITIN SULFATE ABC EXOLYASE"/>
    <property type="match status" value="1"/>
</dbReference>
<dbReference type="Pfam" id="PF09093">
    <property type="entry name" value="Lyase_catalyt"/>
    <property type="match status" value="1"/>
</dbReference>
<dbReference type="InterPro" id="IPR011071">
    <property type="entry name" value="Lyase_8-like_C"/>
</dbReference>
<accession>A0ABW4IG75</accession>
<evidence type="ECO:0000256" key="3">
    <source>
        <dbReference type="ARBA" id="ARBA00011245"/>
    </source>
</evidence>
<dbReference type="RefSeq" id="WP_379663559.1">
    <property type="nucleotide sequence ID" value="NZ_JBHUDG010000043.1"/>
</dbReference>
<dbReference type="InterPro" id="IPR003159">
    <property type="entry name" value="Lyase_8_central_dom"/>
</dbReference>
<gene>
    <name evidence="10" type="ORF">ACFSAH_15040</name>
</gene>
<evidence type="ECO:0000259" key="9">
    <source>
        <dbReference type="Pfam" id="PF18962"/>
    </source>
</evidence>
<keyword evidence="5 10" id="KW-0456">Lyase</keyword>
<dbReference type="Pfam" id="PF09092">
    <property type="entry name" value="Lyase_N"/>
    <property type="match status" value="1"/>
</dbReference>
<dbReference type="InterPro" id="IPR008979">
    <property type="entry name" value="Galactose-bd-like_sf"/>
</dbReference>
<comment type="subunit">
    <text evidence="3">Monomer.</text>
</comment>
<dbReference type="SUPFAM" id="SSF49863">
    <property type="entry name" value="Hyaluronate lyase-like, C-terminal domain"/>
    <property type="match status" value="1"/>
</dbReference>
<feature type="domain" description="Lyase N-terminal" evidence="7">
    <location>
        <begin position="22"/>
        <end position="139"/>
    </location>
</feature>
<dbReference type="Gene3D" id="2.60.120.430">
    <property type="entry name" value="Galactose-binding lectin"/>
    <property type="match status" value="1"/>
</dbReference>
<dbReference type="Gene3D" id="2.70.98.10">
    <property type="match status" value="1"/>
</dbReference>
<dbReference type="InterPro" id="IPR015176">
    <property type="entry name" value="Lyase_N"/>
</dbReference>
<dbReference type="InterPro" id="IPR013783">
    <property type="entry name" value="Ig-like_fold"/>
</dbReference>
<evidence type="ECO:0000256" key="4">
    <source>
        <dbReference type="ARBA" id="ARBA00022837"/>
    </source>
</evidence>
<evidence type="ECO:0000256" key="2">
    <source>
        <dbReference type="ARBA" id="ARBA00006699"/>
    </source>
</evidence>
<feature type="domain" description="Polysaccharide lyase family 8 central" evidence="6">
    <location>
        <begin position="557"/>
        <end position="821"/>
    </location>
</feature>